<feature type="compositionally biased region" description="Basic and acidic residues" evidence="1">
    <location>
        <begin position="497"/>
        <end position="507"/>
    </location>
</feature>
<feature type="compositionally biased region" description="Polar residues" evidence="1">
    <location>
        <begin position="978"/>
        <end position="987"/>
    </location>
</feature>
<dbReference type="GO" id="GO:0051015">
    <property type="term" value="F:actin filament binding"/>
    <property type="evidence" value="ECO:0007669"/>
    <property type="project" value="InterPro"/>
</dbReference>
<feature type="compositionally biased region" description="Polar residues" evidence="1">
    <location>
        <begin position="157"/>
        <end position="172"/>
    </location>
</feature>
<feature type="compositionally biased region" description="Basic and acidic residues" evidence="1">
    <location>
        <begin position="100"/>
        <end position="111"/>
    </location>
</feature>
<reference evidence="5" key="1">
    <citation type="submission" date="2017-03" db="EMBL/GenBank/DDBJ databases">
        <authorList>
            <person name="Sharma R."/>
            <person name="Thines M."/>
        </authorList>
    </citation>
    <scope>NUCLEOTIDE SEQUENCE [LARGE SCALE GENOMIC DNA]</scope>
</reference>
<organism evidence="4 5">
    <name type="scientific">Lasallia pustulata</name>
    <dbReference type="NCBI Taxonomy" id="136370"/>
    <lineage>
        <taxon>Eukaryota</taxon>
        <taxon>Fungi</taxon>
        <taxon>Dikarya</taxon>
        <taxon>Ascomycota</taxon>
        <taxon>Pezizomycotina</taxon>
        <taxon>Lecanoromycetes</taxon>
        <taxon>OSLEUM clade</taxon>
        <taxon>Umbilicariomycetidae</taxon>
        <taxon>Umbilicariales</taxon>
        <taxon>Umbilicariaceae</taxon>
        <taxon>Lasallia</taxon>
    </lineage>
</organism>
<dbReference type="InterPro" id="IPR029006">
    <property type="entry name" value="ADF-H/Gelsolin-like_dom_sf"/>
</dbReference>
<name>A0A1W5D548_9LECA</name>
<evidence type="ECO:0000313" key="5">
    <source>
        <dbReference type="Proteomes" id="UP000192927"/>
    </source>
</evidence>
<feature type="compositionally biased region" description="Basic and acidic residues" evidence="1">
    <location>
        <begin position="693"/>
        <end position="705"/>
    </location>
</feature>
<feature type="compositionally biased region" description="Basic and acidic residues" evidence="1">
    <location>
        <begin position="763"/>
        <end position="782"/>
    </location>
</feature>
<feature type="region of interest" description="Disordered" evidence="1">
    <location>
        <begin position="930"/>
        <end position="1187"/>
    </location>
</feature>
<feature type="compositionally biased region" description="Pro residues" evidence="1">
    <location>
        <begin position="1221"/>
        <end position="1235"/>
    </location>
</feature>
<feature type="compositionally biased region" description="Polar residues" evidence="1">
    <location>
        <begin position="386"/>
        <end position="404"/>
    </location>
</feature>
<dbReference type="InterPro" id="IPR025118">
    <property type="entry name" value="DUF4045"/>
</dbReference>
<feature type="compositionally biased region" description="Polar residues" evidence="1">
    <location>
        <begin position="1116"/>
        <end position="1140"/>
    </location>
</feature>
<feature type="compositionally biased region" description="Polar residues" evidence="1">
    <location>
        <begin position="1038"/>
        <end position="1049"/>
    </location>
</feature>
<feature type="compositionally biased region" description="Polar residues" evidence="1">
    <location>
        <begin position="280"/>
        <end position="300"/>
    </location>
</feature>
<dbReference type="EMBL" id="FWEW01002346">
    <property type="protein sequence ID" value="SLM38243.1"/>
    <property type="molecule type" value="Genomic_DNA"/>
</dbReference>
<evidence type="ECO:0000256" key="1">
    <source>
        <dbReference type="SAM" id="MobiDB-lite"/>
    </source>
</evidence>
<evidence type="ECO:0000313" key="4">
    <source>
        <dbReference type="EMBL" id="SLM38243.1"/>
    </source>
</evidence>
<protein>
    <submittedName>
        <fullName evidence="4">Villin/Gelsolin</fullName>
    </submittedName>
</protein>
<feature type="region of interest" description="Disordered" evidence="1">
    <location>
        <begin position="1216"/>
        <end position="1242"/>
    </location>
</feature>
<proteinExistence type="predicted"/>
<accession>A0A1W5D548</accession>
<feature type="compositionally biased region" description="Basic residues" evidence="1">
    <location>
        <begin position="932"/>
        <end position="943"/>
    </location>
</feature>
<dbReference type="Pfam" id="PF25480">
    <property type="entry name" value="DUF7904"/>
    <property type="match status" value="1"/>
</dbReference>
<dbReference type="InterPro" id="IPR007122">
    <property type="entry name" value="Villin/Gelsolin"/>
</dbReference>
<feature type="domain" description="DUF7904" evidence="3">
    <location>
        <begin position="1316"/>
        <end position="1415"/>
    </location>
</feature>
<dbReference type="Gene3D" id="3.40.20.10">
    <property type="entry name" value="Severin"/>
    <property type="match status" value="3"/>
</dbReference>
<feature type="compositionally biased region" description="Basic and acidic residues" evidence="1">
    <location>
        <begin position="18"/>
        <end position="58"/>
    </location>
</feature>
<feature type="domain" description="DUF4045" evidence="2">
    <location>
        <begin position="10"/>
        <end position="782"/>
    </location>
</feature>
<evidence type="ECO:0000259" key="2">
    <source>
        <dbReference type="Pfam" id="PF13254"/>
    </source>
</evidence>
<dbReference type="Pfam" id="PF13254">
    <property type="entry name" value="DUF4045"/>
    <property type="match status" value="1"/>
</dbReference>
<feature type="region of interest" description="Disordered" evidence="1">
    <location>
        <begin position="254"/>
        <end position="721"/>
    </location>
</feature>
<dbReference type="Proteomes" id="UP000192927">
    <property type="component" value="Unassembled WGS sequence"/>
</dbReference>
<feature type="compositionally biased region" description="Basic and acidic residues" evidence="1">
    <location>
        <begin position="1083"/>
        <end position="1096"/>
    </location>
</feature>
<feature type="compositionally biased region" description="Polar residues" evidence="1">
    <location>
        <begin position="60"/>
        <end position="92"/>
    </location>
</feature>
<sequence length="1697" mass="182316">MSPVAEPDGSEDVNDFLQRIRELGDKRDKEDEERTKKLEEEILQGRKERQARRAERARSLSPTKEPPSNTSTPASIRSIADTPTSQKMVSSTPDLPRLPLPRDENRADALDRLNGAPSATPGEQLKEATIQTDLAPLSTRPPVLSKPSPSAAMPLSRTPTLSWQQRPTSRGSTGARARPLSIVATENNASRSPRATPEPTYASEKEVSRDQIAQALGSKDPSWFKQTADRVQGSAAYRRNQEDPVSDSAFMAGSMRLPGMSEGSVAEPLDEIGPLPDTMRSVSPSRQGSIRGSVAWSQRFPSTTSLSSASGLGSPLPTLSSQRFEAPSDTTSSHGDESPAFSRPVAMSPSQGRISPERMERPPSPTKGLGGFVQSAMLKRSDSVNKRWSAQASPGLSRGNSVASNRGGYPPSDLGLLGWSPPKEPRPGSLSRDSSPMPGSRPGSSHSHATVTQNTKDTETPGTPALTANIKVDSPSLGSLLKPAIPHHSRTQTVGHLPDESHKDVITERSAPPSPSKTIDQKKWSPMKASWLESAINKPDSPKPRAPPPQQPSWMAEISRAKQQRGSVDLGKPASFKEVTATSLLRSPPMGPSIKSPTIGRLPSGFTSDRVVETKEDDVNGFVKSQGLPARSEPNSRDSDLSIPLASPGDTASPDRNVKQSEAAGPAAPSPSSPQASDLELTLNQRYTLPAKVKPETPPKKDFRSTLKPRQASGDDKISTEPEFRNVFGKLKRTQTQNYIAPDELKDNILRGKAGLAVTGGPKKPDRKDELKESLLKQKEAMKAGLPSMTRKTSRNGVTQEQAPSIPEAIAKRNGLTRSESTLSNPVSDAVKGPTTPEAISRHQSLKSKPKPIPPDRQAGALDDRLPKEPAGNSKLADRFNPALIGILSRGPSPMTGNNGTARSKPPQALYHNSAPVASEDEPSGAQLIHMTKSRARGPKRRLPTVVKKESSPKTAAMPIGPRLIISSPKTDAEEATQRTPLRSSSELPVRGAIRPLANIIINNNKTTPPLSPRKPSTSIKSFDVSEADDVPPKVSQPGLSQWKPSTPVKSLEKGDVQELSSTLLLSKPIEAPPARARTSPPVKREQSLSSKEDYPSKASIASPESFPTLPAQPLPITQGQDLECSPSVTQQHPDEQSTGVAEPETSVKDAAAMWGRSPPWSTPLPQRAKSPIRLPSRQDEDTAKWEAGLNRFNPQEPIGLGLRSVAVEVKNLAPLDRNLPSPPMRSPKSPPLPAKKPASITNRIVSNGSLADRPKPSGLPATQNPQAASHFSTFFDSIPSSHPEVSIDTNAVLTSRASAKAANGTGKIKTLRKLIYELTSSGKKLPVPSQQEHILYEENMYLCTHVFGHSVTGTRTTEVYLWCGDGVASSAIEDAQLFARKAAKETGGTLIVLKQGKETANFFQALGGIVIVRRGSSSRAPDSDSSSSSSNATYMLCGRQHVGQIAFDEVDFSPQSLCSAFPYIISASFGKLYLWKGRGSGADELGCARLIGMDLGLTGEIDEVDEGTEDDAFWDVFPAARAQTRRLPDKAYWTLKPGCDKYAPRLFTVEHELRPKSSSGFKWVRRGSAPADDGAATAQIREVAPFAQADLAGDCVFVLDAFFEIFVILTPSARSLAAPFLTALLFAQEYGILAASLEDRPFVPVASVVLPSGDGAAVPRDLKAVFRKWDERMDVLGERGGCRVLPLSVALEAMRG</sequence>
<feature type="compositionally biased region" description="Polar residues" evidence="1">
    <location>
        <begin position="184"/>
        <end position="193"/>
    </location>
</feature>
<evidence type="ECO:0000259" key="3">
    <source>
        <dbReference type="Pfam" id="PF25480"/>
    </source>
</evidence>
<dbReference type="SUPFAM" id="SSF55753">
    <property type="entry name" value="Actin depolymerizing proteins"/>
    <property type="match status" value="2"/>
</dbReference>
<feature type="region of interest" description="Disordered" evidence="1">
    <location>
        <begin position="1"/>
        <end position="225"/>
    </location>
</feature>
<dbReference type="SMART" id="SM00262">
    <property type="entry name" value="GEL"/>
    <property type="match status" value="2"/>
</dbReference>
<dbReference type="InterPro" id="IPR057226">
    <property type="entry name" value="DUF7904"/>
</dbReference>
<feature type="compositionally biased region" description="Polar residues" evidence="1">
    <location>
        <begin position="816"/>
        <end position="827"/>
    </location>
</feature>
<keyword evidence="5" id="KW-1185">Reference proteome</keyword>
<feature type="compositionally biased region" description="Low complexity" evidence="1">
    <location>
        <begin position="431"/>
        <end position="448"/>
    </location>
</feature>
<feature type="compositionally biased region" description="Low complexity" evidence="1">
    <location>
        <begin position="301"/>
        <end position="321"/>
    </location>
</feature>
<feature type="region of interest" description="Disordered" evidence="1">
    <location>
        <begin position="755"/>
        <end position="909"/>
    </location>
</feature>